<dbReference type="PROSITE" id="PS50943">
    <property type="entry name" value="HTH_CROC1"/>
    <property type="match status" value="1"/>
</dbReference>
<dbReference type="Gene3D" id="1.10.260.40">
    <property type="entry name" value="lambda repressor-like DNA-binding domains"/>
    <property type="match status" value="2"/>
</dbReference>
<dbReference type="AlphaFoldDB" id="A0A2D2BYR5"/>
<dbReference type="InterPro" id="IPR010982">
    <property type="entry name" value="Lambda_DNA-bd_dom_sf"/>
</dbReference>
<name>A0A2D2BYR5_9RHOB</name>
<evidence type="ECO:0000313" key="2">
    <source>
        <dbReference type="EMBL" id="ATQ55405.1"/>
    </source>
</evidence>
<dbReference type="SUPFAM" id="SSF47413">
    <property type="entry name" value="lambda repressor-like DNA-binding domains"/>
    <property type="match status" value="2"/>
</dbReference>
<evidence type="ECO:0000313" key="3">
    <source>
        <dbReference type="Proteomes" id="UP000229314"/>
    </source>
</evidence>
<dbReference type="CDD" id="cd00093">
    <property type="entry name" value="HTH_XRE"/>
    <property type="match status" value="1"/>
</dbReference>
<dbReference type="GeneID" id="78897224"/>
<sequence>MHLVSATRRVRDMTQADVASMAQISLLTVRALERGQGGVHALVAVMAVLGLRWGWAPDRTQAAAMLAARRRAKGLSQAELAVRIGVSRPSVIALERDLGATVATVLKVARLLGMGSVVRAAPSGRGGLVPAKNAPAQDLVMTPPELAAAVIGHFADRMAGRVLDPARGQGAFHDGLPAHLDRHWCEIGEGRDFFDWQQPVDWVMTNPPWSRLREFTLHAMRIAPDIVWLAPLTNLTTKARLRDLDEAGFGIAELVRIDTPQGWPQSGFQLVAAWLRQGHAGSWAVTRLSG</sequence>
<dbReference type="Gene3D" id="3.40.50.150">
    <property type="entry name" value="Vaccinia Virus protein VP39"/>
    <property type="match status" value="1"/>
</dbReference>
<feature type="domain" description="HTH cro/C1-type" evidence="1">
    <location>
        <begin position="66"/>
        <end position="120"/>
    </location>
</feature>
<dbReference type="SMART" id="SM00530">
    <property type="entry name" value="HTH_XRE"/>
    <property type="match status" value="2"/>
</dbReference>
<dbReference type="InterPro" id="IPR001387">
    <property type="entry name" value="Cro/C1-type_HTH"/>
</dbReference>
<dbReference type="GO" id="GO:0003677">
    <property type="term" value="F:DNA binding"/>
    <property type="evidence" value="ECO:0007669"/>
    <property type="project" value="InterPro"/>
</dbReference>
<dbReference type="RefSeq" id="WP_099648517.1">
    <property type="nucleotide sequence ID" value="NZ_CP024422.1"/>
</dbReference>
<accession>A0A2D2BYR5</accession>
<evidence type="ECO:0000259" key="1">
    <source>
        <dbReference type="PROSITE" id="PS50943"/>
    </source>
</evidence>
<gene>
    <name evidence="2" type="ORF">PYTT13_06010</name>
</gene>
<reference evidence="2 3" key="1">
    <citation type="submission" date="2017-10" db="EMBL/GenBank/DDBJ databases">
        <title>Complete genome sequence of Paracoccus yeei TT13 isolated from human skin.</title>
        <authorList>
            <person name="Lee K."/>
            <person name="Lim J.Y."/>
            <person name="Hwang I."/>
        </authorList>
    </citation>
    <scope>NUCLEOTIDE SEQUENCE [LARGE SCALE GENOMIC DNA]</scope>
    <source>
        <strain evidence="2 3">TT13</strain>
    </source>
</reference>
<protein>
    <recommendedName>
        <fullName evidence="1">HTH cro/C1-type domain-containing protein</fullName>
    </recommendedName>
</protein>
<organism evidence="2 3">
    <name type="scientific">Paracoccus yeei</name>
    <dbReference type="NCBI Taxonomy" id="147645"/>
    <lineage>
        <taxon>Bacteria</taxon>
        <taxon>Pseudomonadati</taxon>
        <taxon>Pseudomonadota</taxon>
        <taxon>Alphaproteobacteria</taxon>
        <taxon>Rhodobacterales</taxon>
        <taxon>Paracoccaceae</taxon>
        <taxon>Paracoccus</taxon>
    </lineage>
</organism>
<dbReference type="EMBL" id="CP024422">
    <property type="protein sequence ID" value="ATQ55405.1"/>
    <property type="molecule type" value="Genomic_DNA"/>
</dbReference>
<dbReference type="SUPFAM" id="SSF53335">
    <property type="entry name" value="S-adenosyl-L-methionine-dependent methyltransferases"/>
    <property type="match status" value="1"/>
</dbReference>
<dbReference type="InterPro" id="IPR029063">
    <property type="entry name" value="SAM-dependent_MTases_sf"/>
</dbReference>
<proteinExistence type="predicted"/>
<dbReference type="Proteomes" id="UP000229314">
    <property type="component" value="Chromosome"/>
</dbReference>
<dbReference type="Pfam" id="PF01381">
    <property type="entry name" value="HTH_3"/>
    <property type="match status" value="1"/>
</dbReference>